<dbReference type="InterPro" id="IPR010987">
    <property type="entry name" value="Glutathione-S-Trfase_C-like"/>
</dbReference>
<dbReference type="OrthoDB" id="4951845at2759"/>
<gene>
    <name evidence="7" type="ORF">HU200_014521</name>
</gene>
<dbReference type="CDD" id="cd03185">
    <property type="entry name" value="GST_C_Tau"/>
    <property type="match status" value="1"/>
</dbReference>
<dbReference type="InterPro" id="IPR036249">
    <property type="entry name" value="Thioredoxin-like_sf"/>
</dbReference>
<dbReference type="InterPro" id="IPR036282">
    <property type="entry name" value="Glutathione-S-Trfase_C_sf"/>
</dbReference>
<protein>
    <recommendedName>
        <fullName evidence="1">glutathione transferase</fullName>
        <ecNumber evidence="1">2.5.1.18</ecNumber>
    </recommendedName>
</protein>
<evidence type="ECO:0000259" key="5">
    <source>
        <dbReference type="PROSITE" id="PS50404"/>
    </source>
</evidence>
<feature type="domain" description="GST C-terminal" evidence="6">
    <location>
        <begin position="28"/>
        <end position="162"/>
    </location>
</feature>
<dbReference type="GO" id="GO:0006749">
    <property type="term" value="P:glutathione metabolic process"/>
    <property type="evidence" value="ECO:0007669"/>
    <property type="project" value="InterPro"/>
</dbReference>
<dbReference type="PROSITE" id="PS50404">
    <property type="entry name" value="GST_NTER"/>
    <property type="match status" value="1"/>
</dbReference>
<evidence type="ECO:0000256" key="2">
    <source>
        <dbReference type="ARBA" id="ARBA00022679"/>
    </source>
</evidence>
<comment type="similarity">
    <text evidence="4">Belongs to the GST superfamily.</text>
</comment>
<dbReference type="PANTHER" id="PTHR11260">
    <property type="entry name" value="GLUTATHIONE S-TRANSFERASE, GST, SUPERFAMILY, GST DOMAIN CONTAINING"/>
    <property type="match status" value="1"/>
</dbReference>
<dbReference type="AlphaFoldDB" id="A0A835KIT2"/>
<dbReference type="Gene3D" id="3.40.30.10">
    <property type="entry name" value="Glutaredoxin"/>
    <property type="match status" value="1"/>
</dbReference>
<reference evidence="7" key="1">
    <citation type="submission" date="2020-07" db="EMBL/GenBank/DDBJ databases">
        <title>Genome sequence and genetic diversity analysis of an under-domesticated orphan crop, white fonio (Digitaria exilis).</title>
        <authorList>
            <person name="Bennetzen J.L."/>
            <person name="Chen S."/>
            <person name="Ma X."/>
            <person name="Wang X."/>
            <person name="Yssel A.E.J."/>
            <person name="Chaluvadi S.R."/>
            <person name="Johnson M."/>
            <person name="Gangashetty P."/>
            <person name="Hamidou F."/>
            <person name="Sanogo M.D."/>
            <person name="Zwaenepoel A."/>
            <person name="Wallace J."/>
            <person name="Van De Peer Y."/>
            <person name="Van Deynze A."/>
        </authorList>
    </citation>
    <scope>NUCLEOTIDE SEQUENCE</scope>
    <source>
        <tissue evidence="7">Leaves</tissue>
    </source>
</reference>
<dbReference type="InterPro" id="IPR004045">
    <property type="entry name" value="Glutathione_S-Trfase_N"/>
</dbReference>
<organism evidence="7 8">
    <name type="scientific">Digitaria exilis</name>
    <dbReference type="NCBI Taxonomy" id="1010633"/>
    <lineage>
        <taxon>Eukaryota</taxon>
        <taxon>Viridiplantae</taxon>
        <taxon>Streptophyta</taxon>
        <taxon>Embryophyta</taxon>
        <taxon>Tracheophyta</taxon>
        <taxon>Spermatophyta</taxon>
        <taxon>Magnoliopsida</taxon>
        <taxon>Liliopsida</taxon>
        <taxon>Poales</taxon>
        <taxon>Poaceae</taxon>
        <taxon>PACMAD clade</taxon>
        <taxon>Panicoideae</taxon>
        <taxon>Panicodae</taxon>
        <taxon>Paniceae</taxon>
        <taxon>Anthephorinae</taxon>
        <taxon>Digitaria</taxon>
    </lineage>
</organism>
<feature type="domain" description="GST N-terminal" evidence="5">
    <location>
        <begin position="5"/>
        <end position="99"/>
    </location>
</feature>
<dbReference type="EC" id="2.5.1.18" evidence="1"/>
<evidence type="ECO:0000256" key="3">
    <source>
        <dbReference type="ARBA" id="ARBA00047960"/>
    </source>
</evidence>
<dbReference type="InterPro" id="IPR045073">
    <property type="entry name" value="Omega/Tau-like"/>
</dbReference>
<dbReference type="Gene3D" id="1.20.1050.10">
    <property type="match status" value="1"/>
</dbReference>
<evidence type="ECO:0000256" key="1">
    <source>
        <dbReference type="ARBA" id="ARBA00012452"/>
    </source>
</evidence>
<keyword evidence="8" id="KW-1185">Reference proteome</keyword>
<evidence type="ECO:0000313" key="8">
    <source>
        <dbReference type="Proteomes" id="UP000636709"/>
    </source>
</evidence>
<evidence type="ECO:0000256" key="4">
    <source>
        <dbReference type="RuleBase" id="RU003494"/>
    </source>
</evidence>
<name>A0A835KIT2_9POAL</name>
<dbReference type="Pfam" id="PF02798">
    <property type="entry name" value="GST_N"/>
    <property type="match status" value="1"/>
</dbReference>
<evidence type="ECO:0000313" key="7">
    <source>
        <dbReference type="EMBL" id="KAF8734671.1"/>
    </source>
</evidence>
<sequence length="175" mass="19505">MASNQQVKLFGAVGSPFVTRAEIALKLKGVEYEYIHESLTNKSDLLLKYNPVHKKVPLLPAGFKAAWNPDVKEREKGAEEATEALKILENELKGKFFNGDSIGLVDIAVLFIAFWMPIIQEAGGLDLYRAETYPKLEKWGQEILNHPVVKGVLPPRENSSPSSKLAFRASLLQSR</sequence>
<dbReference type="Proteomes" id="UP000636709">
    <property type="component" value="Unassembled WGS sequence"/>
</dbReference>
<keyword evidence="2" id="KW-0808">Transferase</keyword>
<dbReference type="InterPro" id="IPR004046">
    <property type="entry name" value="GST_C"/>
</dbReference>
<accession>A0A835KIT2</accession>
<proteinExistence type="inferred from homology"/>
<comment type="catalytic activity">
    <reaction evidence="3">
        <text>RX + glutathione = an S-substituted glutathione + a halide anion + H(+)</text>
        <dbReference type="Rhea" id="RHEA:16437"/>
        <dbReference type="ChEBI" id="CHEBI:15378"/>
        <dbReference type="ChEBI" id="CHEBI:16042"/>
        <dbReference type="ChEBI" id="CHEBI:17792"/>
        <dbReference type="ChEBI" id="CHEBI:57925"/>
        <dbReference type="ChEBI" id="CHEBI:90779"/>
        <dbReference type="EC" id="2.5.1.18"/>
    </reaction>
</comment>
<dbReference type="InterPro" id="IPR045074">
    <property type="entry name" value="GST_C_Tau"/>
</dbReference>
<dbReference type="PROSITE" id="PS50405">
    <property type="entry name" value="GST_CTER"/>
    <property type="match status" value="1"/>
</dbReference>
<comment type="caution">
    <text evidence="7">The sequence shown here is derived from an EMBL/GenBank/DDBJ whole genome shotgun (WGS) entry which is preliminary data.</text>
</comment>
<dbReference type="GO" id="GO:0005737">
    <property type="term" value="C:cytoplasm"/>
    <property type="evidence" value="ECO:0007669"/>
    <property type="project" value="TreeGrafter"/>
</dbReference>
<dbReference type="GO" id="GO:0004364">
    <property type="term" value="F:glutathione transferase activity"/>
    <property type="evidence" value="ECO:0007669"/>
    <property type="project" value="UniProtKB-EC"/>
</dbReference>
<dbReference type="SUPFAM" id="SSF52833">
    <property type="entry name" value="Thioredoxin-like"/>
    <property type="match status" value="1"/>
</dbReference>
<dbReference type="PANTHER" id="PTHR11260:SF676">
    <property type="entry name" value="GLUTATHIONE S-TRANSFERASE U8"/>
    <property type="match status" value="1"/>
</dbReference>
<evidence type="ECO:0000259" key="6">
    <source>
        <dbReference type="PROSITE" id="PS50405"/>
    </source>
</evidence>
<dbReference type="EMBL" id="JACEFO010001578">
    <property type="protein sequence ID" value="KAF8734671.1"/>
    <property type="molecule type" value="Genomic_DNA"/>
</dbReference>
<dbReference type="Pfam" id="PF00043">
    <property type="entry name" value="GST_C"/>
    <property type="match status" value="1"/>
</dbReference>
<dbReference type="SUPFAM" id="SSF47616">
    <property type="entry name" value="GST C-terminal domain-like"/>
    <property type="match status" value="1"/>
</dbReference>